<dbReference type="InterPro" id="IPR014051">
    <property type="entry name" value="Phosphoesterase_HXTX"/>
</dbReference>
<comment type="caution">
    <text evidence="3">The sequence shown here is derived from an EMBL/GenBank/DDBJ whole genome shotgun (WGS) entry which is preliminary data.</text>
</comment>
<evidence type="ECO:0000259" key="2">
    <source>
        <dbReference type="Pfam" id="PF02834"/>
    </source>
</evidence>
<proteinExistence type="predicted"/>
<evidence type="ECO:0000313" key="4">
    <source>
        <dbReference type="Proteomes" id="UP001597145"/>
    </source>
</evidence>
<keyword evidence="3" id="KW-0436">Ligase</keyword>
<name>A0ABW4FSW3_9PSEU</name>
<gene>
    <name evidence="3" type="ORF">ACFSCY_26815</name>
</gene>
<dbReference type="Gene3D" id="3.90.1140.10">
    <property type="entry name" value="Cyclic phosphodiesterase"/>
    <property type="match status" value="1"/>
</dbReference>
<feature type="region of interest" description="Disordered" evidence="1">
    <location>
        <begin position="169"/>
        <end position="189"/>
    </location>
</feature>
<sequence length="189" mass="20212">MRLFTALWPTPDAVAALAADTVPAGAPRGWRAPAPASWHVTLAFHGEADPGVLARRLEVAARAAVAPRLRIAGAGTFPRVRWAGLEVADPGRLTWLVTVAGGDPAAFVPHVSVLRLRPRPGPGADPDPPVTWAAHRGPWWRPGEVLLVASEPGRGGSRYRPVHRVRLVVEQPADERRAGPRAQRRAGDP</sequence>
<evidence type="ECO:0000256" key="1">
    <source>
        <dbReference type="SAM" id="MobiDB-lite"/>
    </source>
</evidence>
<feature type="domain" description="Phosphoesterase HXTX" evidence="2">
    <location>
        <begin position="12"/>
        <end position="79"/>
    </location>
</feature>
<dbReference type="EMBL" id="JBHUCP010000023">
    <property type="protein sequence ID" value="MFD1533041.1"/>
    <property type="molecule type" value="Genomic_DNA"/>
</dbReference>
<protein>
    <submittedName>
        <fullName evidence="3">2'-5' RNA ligase family protein</fullName>
    </submittedName>
</protein>
<dbReference type="Proteomes" id="UP001597145">
    <property type="component" value="Unassembled WGS sequence"/>
</dbReference>
<reference evidence="4" key="1">
    <citation type="journal article" date="2019" name="Int. J. Syst. Evol. Microbiol.">
        <title>The Global Catalogue of Microorganisms (GCM) 10K type strain sequencing project: providing services to taxonomists for standard genome sequencing and annotation.</title>
        <authorList>
            <consortium name="The Broad Institute Genomics Platform"/>
            <consortium name="The Broad Institute Genome Sequencing Center for Infectious Disease"/>
            <person name="Wu L."/>
            <person name="Ma J."/>
        </authorList>
    </citation>
    <scope>NUCLEOTIDE SEQUENCE [LARGE SCALE GENOMIC DNA]</scope>
    <source>
        <strain evidence="4">JCM 12165</strain>
    </source>
</reference>
<organism evidence="3 4">
    <name type="scientific">Pseudonocardia aurantiaca</name>
    <dbReference type="NCBI Taxonomy" id="75290"/>
    <lineage>
        <taxon>Bacteria</taxon>
        <taxon>Bacillati</taxon>
        <taxon>Actinomycetota</taxon>
        <taxon>Actinomycetes</taxon>
        <taxon>Pseudonocardiales</taxon>
        <taxon>Pseudonocardiaceae</taxon>
        <taxon>Pseudonocardia</taxon>
    </lineage>
</organism>
<keyword evidence="4" id="KW-1185">Reference proteome</keyword>
<dbReference type="RefSeq" id="WP_343983204.1">
    <property type="nucleotide sequence ID" value="NZ_BAAAJG010000016.1"/>
</dbReference>
<dbReference type="InterPro" id="IPR009097">
    <property type="entry name" value="Cyclic_Pdiesterase"/>
</dbReference>
<evidence type="ECO:0000313" key="3">
    <source>
        <dbReference type="EMBL" id="MFD1533041.1"/>
    </source>
</evidence>
<dbReference type="SUPFAM" id="SSF55144">
    <property type="entry name" value="LigT-like"/>
    <property type="match status" value="1"/>
</dbReference>
<dbReference type="GO" id="GO:0016874">
    <property type="term" value="F:ligase activity"/>
    <property type="evidence" value="ECO:0007669"/>
    <property type="project" value="UniProtKB-KW"/>
</dbReference>
<accession>A0ABW4FSW3</accession>
<dbReference type="Pfam" id="PF02834">
    <property type="entry name" value="LigT_PEase"/>
    <property type="match status" value="1"/>
</dbReference>